<dbReference type="GO" id="GO:0007399">
    <property type="term" value="P:nervous system development"/>
    <property type="evidence" value="ECO:0007669"/>
    <property type="project" value="TreeGrafter"/>
</dbReference>
<reference evidence="8 10" key="2">
    <citation type="journal article" date="2013" name="Nature">
        <title>Insights into bilaterian evolution from three spiralian genomes.</title>
        <authorList>
            <person name="Simakov O."/>
            <person name="Marletaz F."/>
            <person name="Cho S.J."/>
            <person name="Edsinger-Gonzales E."/>
            <person name="Havlak P."/>
            <person name="Hellsten U."/>
            <person name="Kuo D.H."/>
            <person name="Larsson T."/>
            <person name="Lv J."/>
            <person name="Arendt D."/>
            <person name="Savage R."/>
            <person name="Osoegawa K."/>
            <person name="de Jong P."/>
            <person name="Grimwood J."/>
            <person name="Chapman J.A."/>
            <person name="Shapiro H."/>
            <person name="Aerts A."/>
            <person name="Otillar R.P."/>
            <person name="Terry A.Y."/>
            <person name="Boore J.L."/>
            <person name="Grigoriev I.V."/>
            <person name="Lindberg D.R."/>
            <person name="Seaver E.C."/>
            <person name="Weisblat D.A."/>
            <person name="Putnam N.H."/>
            <person name="Rokhsar D.S."/>
        </authorList>
    </citation>
    <scope>NUCLEOTIDE SEQUENCE</scope>
    <source>
        <strain evidence="8 10">I ESC-2004</strain>
    </source>
</reference>
<dbReference type="EMBL" id="AMQN01015326">
    <property type="status" value="NOT_ANNOTATED_CDS"/>
    <property type="molecule type" value="Genomic_DNA"/>
</dbReference>
<proteinExistence type="predicted"/>
<name>R7T5K4_CAPTE</name>
<dbReference type="STRING" id="283909.R7T5K4"/>
<dbReference type="AlphaFoldDB" id="R7T5K4"/>
<dbReference type="EMBL" id="KB311802">
    <property type="protein sequence ID" value="ELT88535.1"/>
    <property type="molecule type" value="Genomic_DNA"/>
</dbReference>
<evidence type="ECO:0000256" key="4">
    <source>
        <dbReference type="ARBA" id="ARBA00022777"/>
    </source>
</evidence>
<dbReference type="PRINTS" id="PR00109">
    <property type="entry name" value="TYRKINASE"/>
</dbReference>
<keyword evidence="2" id="KW-0808">Transferase</keyword>
<keyword evidence="5" id="KW-0067">ATP-binding</keyword>
<dbReference type="PANTHER" id="PTHR24416">
    <property type="entry name" value="TYROSINE-PROTEIN KINASE RECEPTOR"/>
    <property type="match status" value="1"/>
</dbReference>
<dbReference type="GO" id="GO:0005886">
    <property type="term" value="C:plasma membrane"/>
    <property type="evidence" value="ECO:0007669"/>
    <property type="project" value="TreeGrafter"/>
</dbReference>
<keyword evidence="4" id="KW-0418">Kinase</keyword>
<feature type="domain" description="Protein kinase" evidence="7">
    <location>
        <begin position="1"/>
        <end position="224"/>
    </location>
</feature>
<dbReference type="GO" id="GO:0043235">
    <property type="term" value="C:receptor complex"/>
    <property type="evidence" value="ECO:0007669"/>
    <property type="project" value="TreeGrafter"/>
</dbReference>
<evidence type="ECO:0000256" key="1">
    <source>
        <dbReference type="ARBA" id="ARBA00022553"/>
    </source>
</evidence>
<dbReference type="InterPro" id="IPR001245">
    <property type="entry name" value="Ser-Thr/Tyr_kinase_cat_dom"/>
</dbReference>
<reference evidence="9" key="3">
    <citation type="submission" date="2015-06" db="UniProtKB">
        <authorList>
            <consortium name="EnsemblMetazoa"/>
        </authorList>
    </citation>
    <scope>IDENTIFICATION</scope>
</reference>
<organism evidence="8">
    <name type="scientific">Capitella teleta</name>
    <name type="common">Polychaete worm</name>
    <dbReference type="NCBI Taxonomy" id="283909"/>
    <lineage>
        <taxon>Eukaryota</taxon>
        <taxon>Metazoa</taxon>
        <taxon>Spiralia</taxon>
        <taxon>Lophotrochozoa</taxon>
        <taxon>Annelida</taxon>
        <taxon>Polychaeta</taxon>
        <taxon>Sedentaria</taxon>
        <taxon>Scolecida</taxon>
        <taxon>Capitellidae</taxon>
        <taxon>Capitella</taxon>
    </lineage>
</organism>
<evidence type="ECO:0000313" key="8">
    <source>
        <dbReference type="EMBL" id="ELT88535.1"/>
    </source>
</evidence>
<evidence type="ECO:0000259" key="7">
    <source>
        <dbReference type="PROSITE" id="PS50011"/>
    </source>
</evidence>
<gene>
    <name evidence="8" type="ORF">CAPTEDRAFT_101786</name>
</gene>
<evidence type="ECO:0000256" key="6">
    <source>
        <dbReference type="ARBA" id="ARBA00023137"/>
    </source>
</evidence>
<dbReference type="Gene3D" id="1.10.510.10">
    <property type="entry name" value="Transferase(Phosphotransferase) domain 1"/>
    <property type="match status" value="1"/>
</dbReference>
<protein>
    <recommendedName>
        <fullName evidence="7">Protein kinase domain-containing protein</fullName>
    </recommendedName>
</protein>
<dbReference type="PROSITE" id="PS50011">
    <property type="entry name" value="PROTEIN_KINASE_DOM"/>
    <property type="match status" value="1"/>
</dbReference>
<dbReference type="InterPro" id="IPR050122">
    <property type="entry name" value="RTK"/>
</dbReference>
<dbReference type="GO" id="GO:0004714">
    <property type="term" value="F:transmembrane receptor protein tyrosine kinase activity"/>
    <property type="evidence" value="ECO:0007669"/>
    <property type="project" value="TreeGrafter"/>
</dbReference>
<dbReference type="Gene3D" id="3.30.200.20">
    <property type="entry name" value="Phosphorylase Kinase, domain 1"/>
    <property type="match status" value="1"/>
</dbReference>
<sequence length="264" mass="30223">ETEMVDLFLKEALMMRDFRHRHVLSLIGIAFDLDGSPMVVLPFMEQGDLRRYILNPSMDITVLELLKLGLQVTRGMVYLSSMRFVHRDLAARNCMVDLEGVVKVADFGLSRELFKRDYYRLEDGKTPLPIRWMAPECLDRNVFTTMSDVWSLGVLLWELMTRGAVPYPEVDNWDIPTYIQTNRRLPQPAYCPYSVYEIMQHTWADDPSRRPTFQELVGRLETIIRAAHRPGSPGTGTGTATLAHLYTNVAAPVAPLADYRQTVV</sequence>
<dbReference type="GO" id="GO:0016477">
    <property type="term" value="P:cell migration"/>
    <property type="evidence" value="ECO:0007669"/>
    <property type="project" value="TreeGrafter"/>
</dbReference>
<keyword evidence="10" id="KW-1185">Reference proteome</keyword>
<dbReference type="FunFam" id="1.10.510.10:FF:000554">
    <property type="entry name" value="Predicted protein"/>
    <property type="match status" value="1"/>
</dbReference>
<keyword evidence="1" id="KW-0597">Phosphoprotein</keyword>
<dbReference type="EnsemblMetazoa" id="CapteT101786">
    <property type="protein sequence ID" value="CapteP101786"/>
    <property type="gene ID" value="CapteG101786"/>
</dbReference>
<dbReference type="InterPro" id="IPR000719">
    <property type="entry name" value="Prot_kinase_dom"/>
</dbReference>
<evidence type="ECO:0000313" key="9">
    <source>
        <dbReference type="EnsemblMetazoa" id="CapteP101786"/>
    </source>
</evidence>
<dbReference type="Pfam" id="PF07714">
    <property type="entry name" value="PK_Tyr_Ser-Thr"/>
    <property type="match status" value="1"/>
</dbReference>
<dbReference type="PROSITE" id="PS00109">
    <property type="entry name" value="PROTEIN_KINASE_TYR"/>
    <property type="match status" value="1"/>
</dbReference>
<dbReference type="GO" id="GO:0007169">
    <property type="term" value="P:cell surface receptor protein tyrosine kinase signaling pathway"/>
    <property type="evidence" value="ECO:0007669"/>
    <property type="project" value="TreeGrafter"/>
</dbReference>
<dbReference type="HOGENOM" id="CLU_000288_7_40_1"/>
<evidence type="ECO:0000256" key="2">
    <source>
        <dbReference type="ARBA" id="ARBA00022679"/>
    </source>
</evidence>
<dbReference type="InterPro" id="IPR011009">
    <property type="entry name" value="Kinase-like_dom_sf"/>
</dbReference>
<evidence type="ECO:0000256" key="5">
    <source>
        <dbReference type="ARBA" id="ARBA00022840"/>
    </source>
</evidence>
<accession>R7T5K4</accession>
<dbReference type="Proteomes" id="UP000014760">
    <property type="component" value="Unassembled WGS sequence"/>
</dbReference>
<dbReference type="OMA" id="RDSSIMN"/>
<evidence type="ECO:0000256" key="3">
    <source>
        <dbReference type="ARBA" id="ARBA00022741"/>
    </source>
</evidence>
<dbReference type="InterPro" id="IPR020635">
    <property type="entry name" value="Tyr_kinase_cat_dom"/>
</dbReference>
<feature type="non-terminal residue" evidence="8">
    <location>
        <position position="1"/>
    </location>
</feature>
<dbReference type="PIRSF" id="PIRSF000654">
    <property type="entry name" value="Integrin-linked_kinase"/>
    <property type="match status" value="1"/>
</dbReference>
<evidence type="ECO:0000313" key="10">
    <source>
        <dbReference type="Proteomes" id="UP000014760"/>
    </source>
</evidence>
<dbReference type="CDD" id="cd00192">
    <property type="entry name" value="PTKc"/>
    <property type="match status" value="1"/>
</dbReference>
<dbReference type="SMART" id="SM00219">
    <property type="entry name" value="TyrKc"/>
    <property type="match status" value="1"/>
</dbReference>
<reference evidence="10" key="1">
    <citation type="submission" date="2012-12" db="EMBL/GenBank/DDBJ databases">
        <authorList>
            <person name="Hellsten U."/>
            <person name="Grimwood J."/>
            <person name="Chapman J.A."/>
            <person name="Shapiro H."/>
            <person name="Aerts A."/>
            <person name="Otillar R.P."/>
            <person name="Terry A.Y."/>
            <person name="Boore J.L."/>
            <person name="Simakov O."/>
            <person name="Marletaz F."/>
            <person name="Cho S.-J."/>
            <person name="Edsinger-Gonzales E."/>
            <person name="Havlak P."/>
            <person name="Kuo D.-H."/>
            <person name="Larsson T."/>
            <person name="Lv J."/>
            <person name="Arendt D."/>
            <person name="Savage R."/>
            <person name="Osoegawa K."/>
            <person name="de Jong P."/>
            <person name="Lindberg D.R."/>
            <person name="Seaver E.C."/>
            <person name="Weisblat D.A."/>
            <person name="Putnam N.H."/>
            <person name="Grigoriev I.V."/>
            <person name="Rokhsar D.S."/>
        </authorList>
    </citation>
    <scope>NUCLEOTIDE SEQUENCE</scope>
    <source>
        <strain evidence="10">I ESC-2004</strain>
    </source>
</reference>
<keyword evidence="6" id="KW-0829">Tyrosine-protein kinase</keyword>
<dbReference type="SUPFAM" id="SSF56112">
    <property type="entry name" value="Protein kinase-like (PK-like)"/>
    <property type="match status" value="1"/>
</dbReference>
<keyword evidence="3" id="KW-0547">Nucleotide-binding</keyword>
<dbReference type="PANTHER" id="PTHR24416:SF564">
    <property type="entry name" value="MACROPHAGE-STIMULATING PROTEIN RECEPTOR"/>
    <property type="match status" value="1"/>
</dbReference>
<dbReference type="GO" id="GO:0005524">
    <property type="term" value="F:ATP binding"/>
    <property type="evidence" value="ECO:0007669"/>
    <property type="project" value="UniProtKB-KW"/>
</dbReference>
<dbReference type="OrthoDB" id="3256376at2759"/>
<dbReference type="InterPro" id="IPR008266">
    <property type="entry name" value="Tyr_kinase_AS"/>
</dbReference>